<protein>
    <submittedName>
        <fullName evidence="2">Uncharacterized protein</fullName>
    </submittedName>
</protein>
<organism evidence="2 3">
    <name type="scientific">Chytriomyces confervae</name>
    <dbReference type="NCBI Taxonomy" id="246404"/>
    <lineage>
        <taxon>Eukaryota</taxon>
        <taxon>Fungi</taxon>
        <taxon>Fungi incertae sedis</taxon>
        <taxon>Chytridiomycota</taxon>
        <taxon>Chytridiomycota incertae sedis</taxon>
        <taxon>Chytridiomycetes</taxon>
        <taxon>Chytridiales</taxon>
        <taxon>Chytriomycetaceae</taxon>
        <taxon>Chytriomyces</taxon>
    </lineage>
</organism>
<dbReference type="Proteomes" id="UP000320333">
    <property type="component" value="Unassembled WGS sequence"/>
</dbReference>
<reference evidence="2 3" key="1">
    <citation type="journal article" date="2019" name="Sci. Rep.">
        <title>Comparative genomics of chytrid fungi reveal insights into the obligate biotrophic and pathogenic lifestyle of Synchytrium endobioticum.</title>
        <authorList>
            <person name="van de Vossenberg B.T.L.H."/>
            <person name="Warris S."/>
            <person name="Nguyen H.D.T."/>
            <person name="van Gent-Pelzer M.P.E."/>
            <person name="Joly D.L."/>
            <person name="van de Geest H.C."/>
            <person name="Bonants P.J.M."/>
            <person name="Smith D.S."/>
            <person name="Levesque C.A."/>
            <person name="van der Lee T.A.J."/>
        </authorList>
    </citation>
    <scope>NUCLEOTIDE SEQUENCE [LARGE SCALE GENOMIC DNA]</scope>
    <source>
        <strain evidence="2 3">CBS 675.73</strain>
    </source>
</reference>
<feature type="compositionally biased region" description="Basic residues" evidence="1">
    <location>
        <begin position="1"/>
        <end position="12"/>
    </location>
</feature>
<dbReference type="PANTHER" id="PTHR40743">
    <property type="entry name" value="NUCLEOTIDE-DIPHOSPHO-SUGAR TRANSFERASE CONTAINING PROTEIN"/>
    <property type="match status" value="1"/>
</dbReference>
<keyword evidence="3" id="KW-1185">Reference proteome</keyword>
<comment type="caution">
    <text evidence="2">The sequence shown here is derived from an EMBL/GenBank/DDBJ whole genome shotgun (WGS) entry which is preliminary data.</text>
</comment>
<evidence type="ECO:0000256" key="1">
    <source>
        <dbReference type="SAM" id="MobiDB-lite"/>
    </source>
</evidence>
<evidence type="ECO:0000313" key="2">
    <source>
        <dbReference type="EMBL" id="TPX77206.1"/>
    </source>
</evidence>
<dbReference type="EMBL" id="QEAP01000026">
    <property type="protein sequence ID" value="TPX77206.1"/>
    <property type="molecule type" value="Genomic_DNA"/>
</dbReference>
<name>A0A507FPD8_9FUNG</name>
<feature type="region of interest" description="Disordered" evidence="1">
    <location>
        <begin position="1"/>
        <end position="21"/>
    </location>
</feature>
<gene>
    <name evidence="2" type="ORF">CcCBS67573_g01511</name>
</gene>
<dbReference type="PANTHER" id="PTHR40743:SF1">
    <property type="entry name" value="POSSIBLE GLYCOSYLTRANSFERASE"/>
    <property type="match status" value="1"/>
</dbReference>
<dbReference type="AlphaFoldDB" id="A0A507FPD8"/>
<evidence type="ECO:0000313" key="3">
    <source>
        <dbReference type="Proteomes" id="UP000320333"/>
    </source>
</evidence>
<sequence length="312" mass="35382">MAARHQGHKTQTQHRQQRDTTNPIEVHLIGQWYWPKSVSRTKELIRVLATNTNNTFIQRIHLIQPVHDTPAFINKPAKKHLLRYFERILVYDAYFPMEMFLRKLEWATTSHSGNLLASGAFRYASQRLKHDVVPGSPTKVAILANQDIYFDTSLQLLSTSPHSDLSQYTSYFLSRYEEADAEADSLIGTQCSKDKFVGSHDAFVFIPPLPGPLIERCAFELGSWGIEARLLWEFEQFGITGRNPCKDIKIWHVHRGGLKEGGSDAGSEVSRKAMPEVNVDGKSSIAFPDALKTQFKKVVDELWGLQVSAQKS</sequence>
<dbReference type="OrthoDB" id="79426at2759"/>
<accession>A0A507FPD8</accession>
<proteinExistence type="predicted"/>